<evidence type="ECO:0000313" key="2">
    <source>
        <dbReference type="EMBL" id="KAG5574706.1"/>
    </source>
</evidence>
<organism evidence="2 3">
    <name type="scientific">Solanum commersonii</name>
    <name type="common">Commerson's wild potato</name>
    <name type="synonym">Commerson's nightshade</name>
    <dbReference type="NCBI Taxonomy" id="4109"/>
    <lineage>
        <taxon>Eukaryota</taxon>
        <taxon>Viridiplantae</taxon>
        <taxon>Streptophyta</taxon>
        <taxon>Embryophyta</taxon>
        <taxon>Tracheophyta</taxon>
        <taxon>Spermatophyta</taxon>
        <taxon>Magnoliopsida</taxon>
        <taxon>eudicotyledons</taxon>
        <taxon>Gunneridae</taxon>
        <taxon>Pentapetalae</taxon>
        <taxon>asterids</taxon>
        <taxon>lamiids</taxon>
        <taxon>Solanales</taxon>
        <taxon>Solanaceae</taxon>
        <taxon>Solanoideae</taxon>
        <taxon>Solaneae</taxon>
        <taxon>Solanum</taxon>
    </lineage>
</organism>
<sequence length="64" mass="7297">MGRLCPASLLARYERALRDLSYLPFPCLILVCEGLLVCVGVWRASPSAEHWHCPFEMKRRSGFS</sequence>
<dbReference type="EMBL" id="JACXVP010000011">
    <property type="protein sequence ID" value="KAG5574706.1"/>
    <property type="molecule type" value="Genomic_DNA"/>
</dbReference>
<keyword evidence="1" id="KW-0812">Transmembrane</keyword>
<keyword evidence="3" id="KW-1185">Reference proteome</keyword>
<evidence type="ECO:0000313" key="3">
    <source>
        <dbReference type="Proteomes" id="UP000824120"/>
    </source>
</evidence>
<accession>A0A9J5WGF5</accession>
<evidence type="ECO:0000256" key="1">
    <source>
        <dbReference type="SAM" id="Phobius"/>
    </source>
</evidence>
<comment type="caution">
    <text evidence="2">The sequence shown here is derived from an EMBL/GenBank/DDBJ whole genome shotgun (WGS) entry which is preliminary data.</text>
</comment>
<keyword evidence="1" id="KW-1133">Transmembrane helix</keyword>
<protein>
    <submittedName>
        <fullName evidence="2">Uncharacterized protein</fullName>
    </submittedName>
</protein>
<dbReference type="AlphaFoldDB" id="A0A9J5WGF5"/>
<proteinExistence type="predicted"/>
<feature type="transmembrane region" description="Helical" evidence="1">
    <location>
        <begin position="20"/>
        <end position="42"/>
    </location>
</feature>
<keyword evidence="1" id="KW-0472">Membrane</keyword>
<reference evidence="2 3" key="1">
    <citation type="submission" date="2020-09" db="EMBL/GenBank/DDBJ databases">
        <title>De no assembly of potato wild relative species, Solanum commersonii.</title>
        <authorList>
            <person name="Cho K."/>
        </authorList>
    </citation>
    <scope>NUCLEOTIDE SEQUENCE [LARGE SCALE GENOMIC DNA]</scope>
    <source>
        <strain evidence="2">LZ3.2</strain>
        <tissue evidence="2">Leaf</tissue>
    </source>
</reference>
<name>A0A9J5WGF5_SOLCO</name>
<dbReference type="Proteomes" id="UP000824120">
    <property type="component" value="Chromosome 11"/>
</dbReference>
<gene>
    <name evidence="2" type="ORF">H5410_054840</name>
</gene>